<name>A0A1I6CWF8_9RHOB</name>
<dbReference type="AlphaFoldDB" id="A0A1I6CWF8"/>
<reference evidence="2 3" key="1">
    <citation type="submission" date="2016-10" db="EMBL/GenBank/DDBJ databases">
        <authorList>
            <person name="de Groot N.N."/>
        </authorList>
    </citation>
    <scope>NUCLEOTIDE SEQUENCE [LARGE SCALE GENOMIC DNA]</scope>
    <source>
        <strain evidence="3">KMM 9023,NRIC 0796,JCM 17311,KCTC 23692</strain>
    </source>
</reference>
<dbReference type="OrthoDB" id="9788260at2"/>
<evidence type="ECO:0000313" key="2">
    <source>
        <dbReference type="EMBL" id="SFQ97462.1"/>
    </source>
</evidence>
<organism evidence="2 3">
    <name type="scientific">Poseidonocella sedimentorum</name>
    <dbReference type="NCBI Taxonomy" id="871652"/>
    <lineage>
        <taxon>Bacteria</taxon>
        <taxon>Pseudomonadati</taxon>
        <taxon>Pseudomonadota</taxon>
        <taxon>Alphaproteobacteria</taxon>
        <taxon>Rhodobacterales</taxon>
        <taxon>Roseobacteraceae</taxon>
        <taxon>Poseidonocella</taxon>
    </lineage>
</organism>
<dbReference type="EMBL" id="FOYI01000001">
    <property type="protein sequence ID" value="SFQ97462.1"/>
    <property type="molecule type" value="Genomic_DNA"/>
</dbReference>
<accession>A0A1I6CWF8</accession>
<keyword evidence="3" id="KW-1185">Reference proteome</keyword>
<protein>
    <submittedName>
        <fullName evidence="2">Lysophospholipase</fullName>
    </submittedName>
</protein>
<proteinExistence type="predicted"/>
<dbReference type="Gene3D" id="3.40.50.1820">
    <property type="entry name" value="alpha/beta hydrolase"/>
    <property type="match status" value="1"/>
</dbReference>
<dbReference type="RefSeq" id="WP_092076201.1">
    <property type="nucleotide sequence ID" value="NZ_FOYI01000001.1"/>
</dbReference>
<dbReference type="InterPro" id="IPR051044">
    <property type="entry name" value="MAG_DAG_Lipase"/>
</dbReference>
<gene>
    <name evidence="2" type="ORF">SAMN04515673_101480</name>
</gene>
<dbReference type="InterPro" id="IPR022742">
    <property type="entry name" value="Hydrolase_4"/>
</dbReference>
<feature type="domain" description="Serine aminopeptidase S33" evidence="1">
    <location>
        <begin position="40"/>
        <end position="292"/>
    </location>
</feature>
<dbReference type="Pfam" id="PF12146">
    <property type="entry name" value="Hydrolase_4"/>
    <property type="match status" value="1"/>
</dbReference>
<sequence length="321" mass="35236">MSEAPYLSDIAAGPEQAICRWVDMGGALRIRMGAFPSPGARGTVLVFTGRTEFIEKYGPFARDFALRGLAMATCDWRGQGLSSRLVADPCVGHVEDFADYQADARALVEFARDEGLPEPYFLVAHSLGGCIGLRSLMEGLPVRAAVFSAPMWGIEINPVLRPLAWMLTALVSNSALGERYAPGTGRETYVDVEPFEGNQLTTDQATYEWLKSQTTAHPALQLGGPSIRWLHGALREMRALAAMPSPDMPCLTFLGTNERIVSPSRIHDRMRRWPGGELVMVDSAEHEVLMERPTMREPCLDRIAAFFHDNAQSNTPAARTG</sequence>
<dbReference type="SUPFAM" id="SSF53474">
    <property type="entry name" value="alpha/beta-Hydrolases"/>
    <property type="match status" value="1"/>
</dbReference>
<dbReference type="STRING" id="871652.SAMN04515673_101480"/>
<evidence type="ECO:0000259" key="1">
    <source>
        <dbReference type="Pfam" id="PF12146"/>
    </source>
</evidence>
<dbReference type="InterPro" id="IPR029058">
    <property type="entry name" value="AB_hydrolase_fold"/>
</dbReference>
<dbReference type="Proteomes" id="UP000199302">
    <property type="component" value="Unassembled WGS sequence"/>
</dbReference>
<evidence type="ECO:0000313" key="3">
    <source>
        <dbReference type="Proteomes" id="UP000199302"/>
    </source>
</evidence>
<dbReference type="PANTHER" id="PTHR11614">
    <property type="entry name" value="PHOSPHOLIPASE-RELATED"/>
    <property type="match status" value="1"/>
</dbReference>